<dbReference type="Proteomes" id="UP000001812">
    <property type="component" value="Chromosome I"/>
</dbReference>
<name>A0A0E1W8A0_BURPE</name>
<gene>
    <name evidence="1" type="ORF">BURPS1710A_3474</name>
</gene>
<sequence>MNTRRCGGAAAKGHCTKPLRKARATNFSAAPTVFSISARRLRDGV</sequence>
<dbReference type="GeneID" id="93061132"/>
<evidence type="ECO:0000313" key="1">
    <source>
        <dbReference type="EMBL" id="EET09393.1"/>
    </source>
</evidence>
<evidence type="ECO:0000313" key="2">
    <source>
        <dbReference type="Proteomes" id="UP000001812"/>
    </source>
</evidence>
<accession>A0A0E1W8A0</accession>
<proteinExistence type="predicted"/>
<reference evidence="2" key="1">
    <citation type="submission" date="2007-08" db="EMBL/GenBank/DDBJ databases">
        <title>Annotation of Burkholderia pseudomallei 1710a.</title>
        <authorList>
            <person name="Harkins D.M."/>
            <person name="DeShazer D."/>
            <person name="Woods D.E."/>
            <person name="Brinkac L.M."/>
            <person name="Brown K.A."/>
            <person name="Hung G.C."/>
            <person name="Tuanyok A."/>
            <person name="Zhang B."/>
            <person name="Nierman W.C."/>
        </authorList>
    </citation>
    <scope>NUCLEOTIDE SEQUENCE [LARGE SCALE GENOMIC DNA]</scope>
    <source>
        <strain evidence="2">1710a</strain>
    </source>
</reference>
<organism evidence="1 2">
    <name type="scientific">Burkholderia pseudomallei 1710a</name>
    <dbReference type="NCBI Taxonomy" id="320371"/>
    <lineage>
        <taxon>Bacteria</taxon>
        <taxon>Pseudomonadati</taxon>
        <taxon>Pseudomonadota</taxon>
        <taxon>Betaproteobacteria</taxon>
        <taxon>Burkholderiales</taxon>
        <taxon>Burkholderiaceae</taxon>
        <taxon>Burkholderia</taxon>
        <taxon>pseudomallei group</taxon>
    </lineage>
</organism>
<dbReference type="HOGENOM" id="CLU_3197156_0_0_4"/>
<dbReference type="RefSeq" id="WP_004189242.1">
    <property type="nucleotide sequence ID" value="NZ_CM000832.1"/>
</dbReference>
<reference evidence="1 2" key="2">
    <citation type="submission" date="2009-05" db="EMBL/GenBank/DDBJ databases">
        <authorList>
            <person name="Harkins D.M."/>
            <person name="DeShazer D."/>
            <person name="Woods D.E."/>
            <person name="Brinkac L.M."/>
            <person name="Brown K.A."/>
            <person name="Hung G.C."/>
            <person name="Tuanyok A."/>
            <person name="Zhang B."/>
            <person name="Nierman W.C."/>
        </authorList>
    </citation>
    <scope>NUCLEOTIDE SEQUENCE [LARGE SCALE GENOMIC DNA]</scope>
    <source>
        <strain evidence="1 2">1710a</strain>
    </source>
</reference>
<dbReference type="EMBL" id="CM000832">
    <property type="protein sequence ID" value="EET09393.1"/>
    <property type="molecule type" value="Genomic_DNA"/>
</dbReference>
<protein>
    <submittedName>
        <fullName evidence="1">Uncharacterized protein</fullName>
    </submittedName>
</protein>
<dbReference type="AlphaFoldDB" id="A0A0E1W8A0"/>